<dbReference type="EMBL" id="ML995474">
    <property type="protein sequence ID" value="KAF2147135.1"/>
    <property type="molecule type" value="Genomic_DNA"/>
</dbReference>
<protein>
    <recommendedName>
        <fullName evidence="1">Tryptophan synthase beta chain-like PALP domain-containing protein</fullName>
    </recommendedName>
</protein>
<organism evidence="2 3">
    <name type="scientific">Aplosporella prunicola CBS 121167</name>
    <dbReference type="NCBI Taxonomy" id="1176127"/>
    <lineage>
        <taxon>Eukaryota</taxon>
        <taxon>Fungi</taxon>
        <taxon>Dikarya</taxon>
        <taxon>Ascomycota</taxon>
        <taxon>Pezizomycotina</taxon>
        <taxon>Dothideomycetes</taxon>
        <taxon>Dothideomycetes incertae sedis</taxon>
        <taxon>Botryosphaeriales</taxon>
        <taxon>Aplosporellaceae</taxon>
        <taxon>Aplosporella</taxon>
    </lineage>
</organism>
<feature type="domain" description="Tryptophan synthase beta chain-like PALP" evidence="1">
    <location>
        <begin position="19"/>
        <end position="243"/>
    </location>
</feature>
<proteinExistence type="predicted"/>
<evidence type="ECO:0000313" key="3">
    <source>
        <dbReference type="Proteomes" id="UP000799438"/>
    </source>
</evidence>
<accession>A0A6A6BV50</accession>
<dbReference type="PANTHER" id="PTHR42937">
    <property type="match status" value="1"/>
</dbReference>
<dbReference type="GeneID" id="54299093"/>
<dbReference type="InterPro" id="IPR036052">
    <property type="entry name" value="TrpB-like_PALP_sf"/>
</dbReference>
<gene>
    <name evidence="2" type="ORF">K452DRAFT_293606</name>
</gene>
<name>A0A6A6BV50_9PEZI</name>
<dbReference type="PANTHER" id="PTHR42937:SF1">
    <property type="entry name" value="DIAMINOPROPIONATE AMMONIA-LYASE"/>
    <property type="match status" value="1"/>
</dbReference>
<dbReference type="InterPro" id="IPR001926">
    <property type="entry name" value="TrpB-like_PALP"/>
</dbReference>
<sequence>MFGLAHVLIKDESQRFGLPAFNILGAAANAHGVRLVACTDGNWGRAVARIAKYLGVPAKIFVPCNIDASTQRNIQSEGADVPVVQGDYDDSIRAVMQEAEKSGALLVMDTSWPGYEEIPGWVVEGYTTMISETDSQTLPLTANKPATHAIAPVGVGSWAQSVTAHCKSKAAGDGHGAVIAVEPTTAASLKTSLEAGAITPIRTGDTIMCGMNCGTVSTLAWPTLRDGVDASIVVDDAECHAAAPLGLGPQSVVVLFCTEGARPYDVPA</sequence>
<dbReference type="OrthoDB" id="10059875at2759"/>
<dbReference type="Gene3D" id="3.40.50.1100">
    <property type="match status" value="3"/>
</dbReference>
<dbReference type="RefSeq" id="XP_033402843.1">
    <property type="nucleotide sequence ID" value="XM_033541597.1"/>
</dbReference>
<keyword evidence="3" id="KW-1185">Reference proteome</keyword>
<evidence type="ECO:0000259" key="1">
    <source>
        <dbReference type="Pfam" id="PF00291"/>
    </source>
</evidence>
<evidence type="ECO:0000313" key="2">
    <source>
        <dbReference type="EMBL" id="KAF2147135.1"/>
    </source>
</evidence>
<dbReference type="AlphaFoldDB" id="A0A6A6BV50"/>
<dbReference type="SUPFAM" id="SSF53686">
    <property type="entry name" value="Tryptophan synthase beta subunit-like PLP-dependent enzymes"/>
    <property type="match status" value="1"/>
</dbReference>
<dbReference type="Pfam" id="PF00291">
    <property type="entry name" value="PALP"/>
    <property type="match status" value="1"/>
</dbReference>
<dbReference type="Proteomes" id="UP000799438">
    <property type="component" value="Unassembled WGS sequence"/>
</dbReference>
<reference evidence="2" key="1">
    <citation type="journal article" date="2020" name="Stud. Mycol.">
        <title>101 Dothideomycetes genomes: a test case for predicting lifestyles and emergence of pathogens.</title>
        <authorList>
            <person name="Haridas S."/>
            <person name="Albert R."/>
            <person name="Binder M."/>
            <person name="Bloem J."/>
            <person name="Labutti K."/>
            <person name="Salamov A."/>
            <person name="Andreopoulos B."/>
            <person name="Baker S."/>
            <person name="Barry K."/>
            <person name="Bills G."/>
            <person name="Bluhm B."/>
            <person name="Cannon C."/>
            <person name="Castanera R."/>
            <person name="Culley D."/>
            <person name="Daum C."/>
            <person name="Ezra D."/>
            <person name="Gonzalez J."/>
            <person name="Henrissat B."/>
            <person name="Kuo A."/>
            <person name="Liang C."/>
            <person name="Lipzen A."/>
            <person name="Lutzoni F."/>
            <person name="Magnuson J."/>
            <person name="Mondo S."/>
            <person name="Nolan M."/>
            <person name="Ohm R."/>
            <person name="Pangilinan J."/>
            <person name="Park H.-J."/>
            <person name="Ramirez L."/>
            <person name="Alfaro M."/>
            <person name="Sun H."/>
            <person name="Tritt A."/>
            <person name="Yoshinaga Y."/>
            <person name="Zwiers L.-H."/>
            <person name="Turgeon B."/>
            <person name="Goodwin S."/>
            <person name="Spatafora J."/>
            <person name="Crous P."/>
            <person name="Grigoriev I."/>
        </authorList>
    </citation>
    <scope>NUCLEOTIDE SEQUENCE</scope>
    <source>
        <strain evidence="2">CBS 121167</strain>
    </source>
</reference>